<dbReference type="GO" id="GO:0000978">
    <property type="term" value="F:RNA polymerase II cis-regulatory region sequence-specific DNA binding"/>
    <property type="evidence" value="ECO:0007669"/>
    <property type="project" value="TreeGrafter"/>
</dbReference>
<dbReference type="Gene3D" id="1.10.10.60">
    <property type="entry name" value="Homeodomain-like"/>
    <property type="match status" value="2"/>
</dbReference>
<feature type="region of interest" description="Disordered" evidence="3">
    <location>
        <begin position="171"/>
        <end position="197"/>
    </location>
</feature>
<evidence type="ECO:0000313" key="6">
    <source>
        <dbReference type="EMBL" id="AAF67053.1"/>
    </source>
</evidence>
<dbReference type="SMART" id="SM00717">
    <property type="entry name" value="SANT"/>
    <property type="match status" value="2"/>
</dbReference>
<dbReference type="CDD" id="cd00167">
    <property type="entry name" value="SANT"/>
    <property type="match status" value="2"/>
</dbReference>
<dbReference type="EMBL" id="AF190304">
    <property type="protein sequence ID" value="AAF67053.1"/>
    <property type="molecule type" value="mRNA"/>
</dbReference>
<dbReference type="InterPro" id="IPR050560">
    <property type="entry name" value="MYB_TF"/>
</dbReference>
<dbReference type="EMBL" id="AF190303">
    <property type="protein sequence ID" value="AAF67052.1"/>
    <property type="molecule type" value="Genomic_DNA"/>
</dbReference>
<gene>
    <name evidence="6" type="primary">MYB3R-1</name>
</gene>
<dbReference type="GO" id="GO:0005634">
    <property type="term" value="C:nucleus"/>
    <property type="evidence" value="ECO:0007669"/>
    <property type="project" value="TreeGrafter"/>
</dbReference>
<dbReference type="SUPFAM" id="SSF46689">
    <property type="entry name" value="Homeodomain-like"/>
    <property type="match status" value="1"/>
</dbReference>
<feature type="non-terminal residue" evidence="6">
    <location>
        <position position="254"/>
    </location>
</feature>
<proteinExistence type="evidence at transcript level"/>
<feature type="domain" description="HTH myb-type" evidence="5">
    <location>
        <begin position="76"/>
        <end position="126"/>
    </location>
</feature>
<dbReference type="GO" id="GO:0000981">
    <property type="term" value="F:DNA-binding transcription factor activity, RNA polymerase II-specific"/>
    <property type="evidence" value="ECO:0007669"/>
    <property type="project" value="TreeGrafter"/>
</dbReference>
<feature type="domain" description="HTH myb-type" evidence="5">
    <location>
        <begin position="20"/>
        <end position="75"/>
    </location>
</feature>
<protein>
    <submittedName>
        <fullName evidence="6">C-myb-like transcription factor</fullName>
    </submittedName>
</protein>
<evidence type="ECO:0000256" key="1">
    <source>
        <dbReference type="ARBA" id="ARBA00022737"/>
    </source>
</evidence>
<dbReference type="PROSITE" id="PS50090">
    <property type="entry name" value="MYB_LIKE"/>
    <property type="match status" value="2"/>
</dbReference>
<evidence type="ECO:0000256" key="3">
    <source>
        <dbReference type="SAM" id="MobiDB-lite"/>
    </source>
</evidence>
<keyword evidence="2" id="KW-0238">DNA-binding</keyword>
<feature type="domain" description="Myb-like" evidence="4">
    <location>
        <begin position="20"/>
        <end position="71"/>
    </location>
</feature>
<dbReference type="InterPro" id="IPR017930">
    <property type="entry name" value="Myb_dom"/>
</dbReference>
<sequence length="254" mass="28243">DLLKDRSDVQCLHRWQKVLNPNLVKGPWTKEEDEKIAELVNKNGPKKWSVVARSLPGRIGKQCRERWHNHLDPHIKKDAWTPEEEQALIEAHQRNGNKWAEIAKSLPGRTDNAIKNHWNSSLKKKLEFTNLHRPVLDRLKELEGVSSGVGSTIGVSRSDCHTELAERVGASAGFSKPGQSEKAGENSFNRIRDTNRNRHLAGPGALGGSNCLSPFRTESVMLSNQRCSSIRNGSTLLVAARLNQVAAENDVAST</sequence>
<reference evidence="6" key="1">
    <citation type="journal article" date="2000" name="Plant J.">
        <title>c-MYB oncogene-like genes encoding three MYB repeats occur in all major plant lineages.</title>
        <authorList>
            <person name="Kranz H."/>
            <person name="Scholz K."/>
            <person name="Weisshaar B."/>
        </authorList>
    </citation>
    <scope>NUCLEOTIDE SEQUENCE</scope>
</reference>
<dbReference type="PANTHER" id="PTHR45614:SF232">
    <property type="entry name" value="TRANSCRIPTION FACTOR MYB3R-2"/>
    <property type="match status" value="1"/>
</dbReference>
<organism evidence="6">
    <name type="scientific">Adiantum raddianum</name>
    <name type="common">Maidenhair fern</name>
    <dbReference type="NCBI Taxonomy" id="32168"/>
    <lineage>
        <taxon>Eukaryota</taxon>
        <taxon>Viridiplantae</taxon>
        <taxon>Streptophyta</taxon>
        <taxon>Embryophyta</taxon>
        <taxon>Tracheophyta</taxon>
        <taxon>Polypodiopsida</taxon>
        <taxon>Polypodiidae</taxon>
        <taxon>Polypodiales</taxon>
        <taxon>Pteridineae</taxon>
        <taxon>Pteridaceae</taxon>
        <taxon>Vittarioideae</taxon>
        <taxon>Adiantum</taxon>
    </lineage>
</organism>
<feature type="non-terminal residue" evidence="6">
    <location>
        <position position="1"/>
    </location>
</feature>
<dbReference type="PROSITE" id="PS51294">
    <property type="entry name" value="HTH_MYB"/>
    <property type="match status" value="2"/>
</dbReference>
<accession>Q9LD63</accession>
<evidence type="ECO:0000259" key="5">
    <source>
        <dbReference type="PROSITE" id="PS51294"/>
    </source>
</evidence>
<feature type="domain" description="Myb-like" evidence="4">
    <location>
        <begin position="72"/>
        <end position="122"/>
    </location>
</feature>
<dbReference type="InterPro" id="IPR009057">
    <property type="entry name" value="Homeodomain-like_sf"/>
</dbReference>
<dbReference type="Pfam" id="PF00249">
    <property type="entry name" value="Myb_DNA-binding"/>
    <property type="match status" value="2"/>
</dbReference>
<dbReference type="PANTHER" id="PTHR45614">
    <property type="entry name" value="MYB PROTEIN-RELATED"/>
    <property type="match status" value="1"/>
</dbReference>
<dbReference type="InterPro" id="IPR001005">
    <property type="entry name" value="SANT/Myb"/>
</dbReference>
<name>Q9LD63_ADIRA</name>
<dbReference type="AlphaFoldDB" id="Q9LD63"/>
<evidence type="ECO:0000256" key="2">
    <source>
        <dbReference type="ARBA" id="ARBA00023125"/>
    </source>
</evidence>
<keyword evidence="1" id="KW-0677">Repeat</keyword>
<evidence type="ECO:0000259" key="4">
    <source>
        <dbReference type="PROSITE" id="PS50090"/>
    </source>
</evidence>
<dbReference type="FunFam" id="1.10.10.60:FF:000010">
    <property type="entry name" value="Transcriptional activator Myb isoform A"/>
    <property type="match status" value="1"/>
</dbReference>